<proteinExistence type="predicted"/>
<keyword evidence="4" id="KW-1185">Reference proteome</keyword>
<evidence type="ECO:0000313" key="4">
    <source>
        <dbReference type="Proteomes" id="UP001169066"/>
    </source>
</evidence>
<gene>
    <name evidence="3" type="ORF">PF327_09525</name>
</gene>
<reference evidence="3" key="1">
    <citation type="submission" date="2023-01" db="EMBL/GenBank/DDBJ databases">
        <title>Sulfurovum sp. XTW-4 genome assembly.</title>
        <authorList>
            <person name="Wang J."/>
        </authorList>
    </citation>
    <scope>NUCLEOTIDE SEQUENCE</scope>
    <source>
        <strain evidence="3">XTW-4</strain>
    </source>
</reference>
<feature type="domain" description="GAF" evidence="2">
    <location>
        <begin position="37"/>
        <end position="151"/>
    </location>
</feature>
<evidence type="ECO:0000313" key="3">
    <source>
        <dbReference type="EMBL" id="MDM5264435.1"/>
    </source>
</evidence>
<dbReference type="InterPro" id="IPR003018">
    <property type="entry name" value="GAF"/>
</dbReference>
<dbReference type="Proteomes" id="UP001169066">
    <property type="component" value="Unassembled WGS sequence"/>
</dbReference>
<accession>A0ABT7QTM8</accession>
<dbReference type="SUPFAM" id="SSF55781">
    <property type="entry name" value="GAF domain-like"/>
    <property type="match status" value="1"/>
</dbReference>
<evidence type="ECO:0000259" key="2">
    <source>
        <dbReference type="Pfam" id="PF13185"/>
    </source>
</evidence>
<feature type="coiled-coil region" evidence="1">
    <location>
        <begin position="201"/>
        <end position="291"/>
    </location>
</feature>
<dbReference type="Pfam" id="PF13185">
    <property type="entry name" value="GAF_2"/>
    <property type="match status" value="1"/>
</dbReference>
<name>A0ABT7QTM8_9BACT</name>
<keyword evidence="1" id="KW-0175">Coiled coil</keyword>
<sequence>MQGDLKSNFKTMANTLNKYVESKDLNYIEQIEKQFESLFNAEVVKLWAYDDKNEMLHLIESGDQEAVSLVPSLTKQAITGKSSVISNHSTSDKYYTPEIDNPLELKVKALMIFPIIKGKRVIGVLRIWRGLKQKKIFTRKDESILKSFMPLLTKLVVCEKMEKEEIIAFTDDTKENKVVSDTKPVVAPETKDIPSKVSDEFTALEKKFDETLEELEFYRKNEAVYKTKIDKSQSELKKSEEKCKQIETSALELSSEIQAYQSQIKELTTQLEILKEDHEHLKHELKEANKSNNVQNIKEEKLKRSLIENKRLGKLDQNIEFILEEVHHLFEKNEYAYMLFELLVFSIASRKGMEDLEETLRKTKLVPDMLEGYYFNGNLKVHNEKCMIQDFVKSIEKYKHNIFPEMMDFNIVVENEIPASLVFDAPKIQSIFLHLLMDLYQFAEHSKPVNIHFAYKNKFLTIEIGSTVYQKNSLFKSVLKQMKLTGNEKGRHGLQLSIKLIKRLKGEIESVYEDEYYKFVFSVPAQVIKI</sequence>
<dbReference type="RefSeq" id="WP_289402340.1">
    <property type="nucleotide sequence ID" value="NZ_JAQIBC010000008.1"/>
</dbReference>
<organism evidence="3 4">
    <name type="scientific">Sulfurovum xiamenensis</name>
    <dbReference type="NCBI Taxonomy" id="3019066"/>
    <lineage>
        <taxon>Bacteria</taxon>
        <taxon>Pseudomonadati</taxon>
        <taxon>Campylobacterota</taxon>
        <taxon>Epsilonproteobacteria</taxon>
        <taxon>Campylobacterales</taxon>
        <taxon>Sulfurovaceae</taxon>
        <taxon>Sulfurovum</taxon>
    </lineage>
</organism>
<dbReference type="InterPro" id="IPR029016">
    <property type="entry name" value="GAF-like_dom_sf"/>
</dbReference>
<protein>
    <submittedName>
        <fullName evidence="3">GAF domain-containing protein</fullName>
    </submittedName>
</protein>
<dbReference type="Gene3D" id="3.30.450.40">
    <property type="match status" value="1"/>
</dbReference>
<evidence type="ECO:0000256" key="1">
    <source>
        <dbReference type="SAM" id="Coils"/>
    </source>
</evidence>
<comment type="caution">
    <text evidence="3">The sequence shown here is derived from an EMBL/GenBank/DDBJ whole genome shotgun (WGS) entry which is preliminary data.</text>
</comment>
<dbReference type="EMBL" id="JAQIBC010000008">
    <property type="protein sequence ID" value="MDM5264435.1"/>
    <property type="molecule type" value="Genomic_DNA"/>
</dbReference>